<gene>
    <name evidence="2" type="ORF">MIZ03_2243</name>
</gene>
<evidence type="ECO:0000313" key="2">
    <source>
        <dbReference type="EMBL" id="BCO27355.1"/>
    </source>
</evidence>
<feature type="domain" description="Polysaccharide pyruvyl transferase" evidence="1">
    <location>
        <begin position="13"/>
        <end position="308"/>
    </location>
</feature>
<protein>
    <recommendedName>
        <fullName evidence="1">Polysaccharide pyruvyl transferase domain-containing protein</fullName>
    </recommendedName>
</protein>
<evidence type="ECO:0000313" key="3">
    <source>
        <dbReference type="Proteomes" id="UP000824366"/>
    </source>
</evidence>
<sequence length="370" mass="41352">MTNLSIITTVRHNIGDDFVREGILSIIGDVAKFDQVELIHKHSPVTTAYGYEGLRRLRISRVVEPVLRVLGTKDRVADADLLIQSGAPVYWCHPGGPHCADNEWFDPLIRKRFLKDRRSRKLLSIAGGSCQRYHSDGSEVTNCPKCKAYIAEFFDACDLTLLRDSLAQRMLQLSGRDAMVLPCTSIFARDHFKITPTKGGYIVVNFMESGGHYTFGQNIDADKWRKNFGEIVDKLQPHGRVVAACHTVAEETLAKQIVPDVETYIVPDEHVAFMNFYAGARFAVVNRVHAGFMMASFGKPVAVIGNDSRALMIKNLNLTPHYVEDVTSASIDQMIAALLSREHSYPDEIEAIRTASRRAYVEALSKVLLN</sequence>
<accession>A0ABM7MM49</accession>
<organism evidence="2 3">
    <name type="scientific">Rhodoferax lithotrophicus</name>
    <dbReference type="NCBI Taxonomy" id="2798804"/>
    <lineage>
        <taxon>Bacteria</taxon>
        <taxon>Pseudomonadati</taxon>
        <taxon>Pseudomonadota</taxon>
        <taxon>Betaproteobacteria</taxon>
        <taxon>Burkholderiales</taxon>
        <taxon>Comamonadaceae</taxon>
        <taxon>Rhodoferax</taxon>
    </lineage>
</organism>
<keyword evidence="3" id="KW-1185">Reference proteome</keyword>
<name>A0ABM7MM49_9BURK</name>
<dbReference type="EMBL" id="AP024238">
    <property type="protein sequence ID" value="BCO27355.1"/>
    <property type="molecule type" value="Genomic_DNA"/>
</dbReference>
<reference evidence="2 3" key="1">
    <citation type="journal article" date="2021" name="Microbiol. Spectr.">
        <title>A Single Bacterium Capable of Oxidation and Reduction of Iron at Circumneutral pH.</title>
        <authorList>
            <person name="Kato S."/>
            <person name="Ohkuma M."/>
        </authorList>
    </citation>
    <scope>NUCLEOTIDE SEQUENCE [LARGE SCALE GENOMIC DNA]</scope>
    <source>
        <strain evidence="2 3">MIZ03</strain>
    </source>
</reference>
<dbReference type="Proteomes" id="UP000824366">
    <property type="component" value="Chromosome"/>
</dbReference>
<evidence type="ECO:0000259" key="1">
    <source>
        <dbReference type="Pfam" id="PF04230"/>
    </source>
</evidence>
<dbReference type="InterPro" id="IPR007345">
    <property type="entry name" value="Polysacch_pyruvyl_Trfase"/>
</dbReference>
<dbReference type="RefSeq" id="WP_223912195.1">
    <property type="nucleotide sequence ID" value="NZ_AP024238.1"/>
</dbReference>
<dbReference type="Pfam" id="PF04230">
    <property type="entry name" value="PS_pyruv_trans"/>
    <property type="match status" value="1"/>
</dbReference>
<proteinExistence type="predicted"/>